<dbReference type="InterPro" id="IPR036162">
    <property type="entry name" value="Resolvase-like_N_sf"/>
</dbReference>
<evidence type="ECO:0000256" key="2">
    <source>
        <dbReference type="ARBA" id="ARBA00022908"/>
    </source>
</evidence>
<dbReference type="Proteomes" id="UP001596527">
    <property type="component" value="Unassembled WGS sequence"/>
</dbReference>
<evidence type="ECO:0000313" key="7">
    <source>
        <dbReference type="EMBL" id="MFC7582271.1"/>
    </source>
</evidence>
<comment type="caution">
    <text evidence="8">The sequence shown here is derived from an EMBL/GenBank/DDBJ whole genome shotgun (WGS) entry which is preliminary data.</text>
</comment>
<evidence type="ECO:0000259" key="6">
    <source>
        <dbReference type="PROSITE" id="PS51736"/>
    </source>
</evidence>
<evidence type="ECO:0000256" key="5">
    <source>
        <dbReference type="PROSITE-ProRule" id="PRU10137"/>
    </source>
</evidence>
<evidence type="ECO:0000256" key="4">
    <source>
        <dbReference type="ARBA" id="ARBA00023172"/>
    </source>
</evidence>
<dbReference type="PANTHER" id="PTHR30461:SF2">
    <property type="entry name" value="SERINE RECOMBINASE PINE-RELATED"/>
    <property type="match status" value="1"/>
</dbReference>
<keyword evidence="2" id="KW-0229">DNA integration</keyword>
<evidence type="ECO:0000313" key="9">
    <source>
        <dbReference type="Proteomes" id="UP001596527"/>
    </source>
</evidence>
<evidence type="ECO:0000256" key="3">
    <source>
        <dbReference type="ARBA" id="ARBA00023125"/>
    </source>
</evidence>
<dbReference type="Gene3D" id="3.40.50.1390">
    <property type="entry name" value="Resolvase, N-terminal catalytic domain"/>
    <property type="match status" value="1"/>
</dbReference>
<dbReference type="Pfam" id="PF00239">
    <property type="entry name" value="Resolvase"/>
    <property type="match status" value="1"/>
</dbReference>
<protein>
    <submittedName>
        <fullName evidence="8">Recombinase family protein</fullName>
    </submittedName>
</protein>
<dbReference type="InterPro" id="IPR050639">
    <property type="entry name" value="SSR_resolvase"/>
</dbReference>
<dbReference type="EMBL" id="JBHTEF010000002">
    <property type="protein sequence ID" value="MFC7582271.1"/>
    <property type="molecule type" value="Genomic_DNA"/>
</dbReference>
<dbReference type="EMBL" id="JBHTEF010000002">
    <property type="protein sequence ID" value="MFC7582287.1"/>
    <property type="molecule type" value="Genomic_DNA"/>
</dbReference>
<gene>
    <name evidence="7" type="ORF">ACFQWG_13850</name>
    <name evidence="8" type="ORF">ACFQWG_13945</name>
</gene>
<proteinExistence type="inferred from homology"/>
<dbReference type="PANTHER" id="PTHR30461">
    <property type="entry name" value="DNA-INVERTASE FROM LAMBDOID PROPHAGE"/>
    <property type="match status" value="1"/>
</dbReference>
<dbReference type="SUPFAM" id="SSF46689">
    <property type="entry name" value="Homeodomain-like"/>
    <property type="match status" value="1"/>
</dbReference>
<sequence>MSAVGYARVSTSDQNPEAQTDALRQAGCERIFVDHASGVKASRPQLDAALDYVRAGDVLTVWRLDRLGRSLPHLIEVVQGLGGRGVEFRSLTEEIDTTTPTGRLLFHVAGAFAQFERDLVRERTHAGLAAARARGHVGGRPTVMTPERLRQAERMREDGQTIEQIAGVLGVGRSSVSRALSRVQSPPSS</sequence>
<dbReference type="SMART" id="SM00857">
    <property type="entry name" value="Resolvase"/>
    <property type="match status" value="1"/>
</dbReference>
<dbReference type="Pfam" id="PF13384">
    <property type="entry name" value="HTH_23"/>
    <property type="match status" value="1"/>
</dbReference>
<organism evidence="8 9">
    <name type="scientific">Schaalia naturae</name>
    <dbReference type="NCBI Taxonomy" id="635203"/>
    <lineage>
        <taxon>Bacteria</taxon>
        <taxon>Bacillati</taxon>
        <taxon>Actinomycetota</taxon>
        <taxon>Actinomycetes</taxon>
        <taxon>Actinomycetales</taxon>
        <taxon>Actinomycetaceae</taxon>
        <taxon>Schaalia</taxon>
    </lineage>
</organism>
<evidence type="ECO:0000256" key="1">
    <source>
        <dbReference type="ARBA" id="ARBA00009913"/>
    </source>
</evidence>
<dbReference type="InterPro" id="IPR006119">
    <property type="entry name" value="Resolv_N"/>
</dbReference>
<name>A0ABW2SQ45_9ACTO</name>
<dbReference type="InterPro" id="IPR006118">
    <property type="entry name" value="Recombinase_CS"/>
</dbReference>
<keyword evidence="4" id="KW-0233">DNA recombination</keyword>
<feature type="domain" description="Resolvase/invertase-type recombinase catalytic" evidence="6">
    <location>
        <begin position="2"/>
        <end position="135"/>
    </location>
</feature>
<reference evidence="9" key="2">
    <citation type="journal article" date="2019" name="Int. J. Syst. Evol. Microbiol.">
        <title>The Global Catalogue of Microorganisms (GCM) 10K type strain sequencing project: providing services to taxonomists for standard genome sequencing and annotation.</title>
        <authorList>
            <consortium name="The Broad Institute Genomics Platform"/>
            <consortium name="The Broad Institute Genome Sequencing Center for Infectious Disease"/>
            <person name="Wu L."/>
            <person name="Ma J."/>
        </authorList>
    </citation>
    <scope>NUCLEOTIDE SEQUENCE [LARGE SCALE GENOMIC DNA]</scope>
    <source>
        <strain evidence="9">CCUG 56698</strain>
    </source>
</reference>
<reference evidence="8" key="1">
    <citation type="journal article" date="2014" name="Int. J. Syst. Evol. Microbiol.">
        <title>Complete genome of a new Firmicutes species belonging to the dominant human colonic microbiota ('Ruminococcus bicirculans') reveals two chromosomes and a selective capacity to utilize plant glucans.</title>
        <authorList>
            <consortium name="NISC Comparative Sequencing Program"/>
            <person name="Wegmann U."/>
            <person name="Louis P."/>
            <person name="Goesmann A."/>
            <person name="Henrissat B."/>
            <person name="Duncan S.H."/>
            <person name="Flint H.J."/>
        </authorList>
    </citation>
    <scope>NUCLEOTIDE SEQUENCE</scope>
    <source>
        <strain evidence="8">CCUG 56698</strain>
    </source>
</reference>
<dbReference type="CDD" id="cd03768">
    <property type="entry name" value="SR_ResInv"/>
    <property type="match status" value="1"/>
</dbReference>
<feature type="active site" description="O-(5'-phospho-DNA)-serine intermediate" evidence="5">
    <location>
        <position position="10"/>
    </location>
</feature>
<dbReference type="Gene3D" id="1.10.10.60">
    <property type="entry name" value="Homeodomain-like"/>
    <property type="match status" value="1"/>
</dbReference>
<dbReference type="RefSeq" id="WP_380976427.1">
    <property type="nucleotide sequence ID" value="NZ_JBHTEF010000002.1"/>
</dbReference>
<keyword evidence="3" id="KW-0238">DNA-binding</keyword>
<comment type="similarity">
    <text evidence="1">Belongs to the site-specific recombinase resolvase family.</text>
</comment>
<dbReference type="InterPro" id="IPR009057">
    <property type="entry name" value="Homeodomain-like_sf"/>
</dbReference>
<dbReference type="PROSITE" id="PS00397">
    <property type="entry name" value="RECOMBINASES_1"/>
    <property type="match status" value="1"/>
</dbReference>
<keyword evidence="9" id="KW-1185">Reference proteome</keyword>
<dbReference type="PROSITE" id="PS51736">
    <property type="entry name" value="RECOMBINASES_3"/>
    <property type="match status" value="1"/>
</dbReference>
<dbReference type="SUPFAM" id="SSF53041">
    <property type="entry name" value="Resolvase-like"/>
    <property type="match status" value="1"/>
</dbReference>
<accession>A0ABW2SQ45</accession>
<reference evidence="8" key="3">
    <citation type="submission" date="2024-09" db="EMBL/GenBank/DDBJ databases">
        <authorList>
            <person name="Sun Q."/>
            <person name="Mori K."/>
        </authorList>
    </citation>
    <scope>NUCLEOTIDE SEQUENCE</scope>
    <source>
        <strain evidence="8">CCUG 56698</strain>
    </source>
</reference>
<dbReference type="CDD" id="cd00569">
    <property type="entry name" value="HTH_Hin_like"/>
    <property type="match status" value="1"/>
</dbReference>
<evidence type="ECO:0000313" key="8">
    <source>
        <dbReference type="EMBL" id="MFC7582287.1"/>
    </source>
</evidence>